<proteinExistence type="predicted"/>
<keyword evidence="2" id="KW-0472">Membrane</keyword>
<evidence type="ECO:0000313" key="3">
    <source>
        <dbReference type="EMBL" id="KAF9064272.1"/>
    </source>
</evidence>
<keyword evidence="4" id="KW-1185">Reference proteome</keyword>
<dbReference type="Proteomes" id="UP000772434">
    <property type="component" value="Unassembled WGS sequence"/>
</dbReference>
<protein>
    <submittedName>
        <fullName evidence="3">Uncharacterized protein</fullName>
    </submittedName>
</protein>
<organism evidence="3 4">
    <name type="scientific">Rhodocollybia butyracea</name>
    <dbReference type="NCBI Taxonomy" id="206335"/>
    <lineage>
        <taxon>Eukaryota</taxon>
        <taxon>Fungi</taxon>
        <taxon>Dikarya</taxon>
        <taxon>Basidiomycota</taxon>
        <taxon>Agaricomycotina</taxon>
        <taxon>Agaricomycetes</taxon>
        <taxon>Agaricomycetidae</taxon>
        <taxon>Agaricales</taxon>
        <taxon>Marasmiineae</taxon>
        <taxon>Omphalotaceae</taxon>
        <taxon>Rhodocollybia</taxon>
    </lineage>
</organism>
<gene>
    <name evidence="3" type="ORF">BDP27DRAFT_173138</name>
</gene>
<sequence>MLALPNSVLNFDFATYTPIDDTLSLPVFSSSPIASSSSSESVPSLEPPSSSPLPTSISPNPSPTSTITSEPSPSNTMTLITSKHTSTAAAAGGAIGGVLLLSLLVVLMILYRRYKHRIRQRMFKSPLLADPQTRVDPFFAPPVHQPLAHYSDNLVDVPNKKEEKRTELQMVLSDETRRVPIEEGQESIVGIAV</sequence>
<keyword evidence="2" id="KW-0812">Transmembrane</keyword>
<reference evidence="3" key="1">
    <citation type="submission" date="2020-11" db="EMBL/GenBank/DDBJ databases">
        <authorList>
            <consortium name="DOE Joint Genome Institute"/>
            <person name="Ahrendt S."/>
            <person name="Riley R."/>
            <person name="Andreopoulos W."/>
            <person name="Labutti K."/>
            <person name="Pangilinan J."/>
            <person name="Ruiz-Duenas F.J."/>
            <person name="Barrasa J.M."/>
            <person name="Sanchez-Garcia M."/>
            <person name="Camarero S."/>
            <person name="Miyauchi S."/>
            <person name="Serrano A."/>
            <person name="Linde D."/>
            <person name="Babiker R."/>
            <person name="Drula E."/>
            <person name="Ayuso-Fernandez I."/>
            <person name="Pacheco R."/>
            <person name="Padilla G."/>
            <person name="Ferreira P."/>
            <person name="Barriuso J."/>
            <person name="Kellner H."/>
            <person name="Castanera R."/>
            <person name="Alfaro M."/>
            <person name="Ramirez L."/>
            <person name="Pisabarro A.G."/>
            <person name="Kuo A."/>
            <person name="Tritt A."/>
            <person name="Lipzen A."/>
            <person name="He G."/>
            <person name="Yan M."/>
            <person name="Ng V."/>
            <person name="Cullen D."/>
            <person name="Martin F."/>
            <person name="Rosso M.-N."/>
            <person name="Henrissat B."/>
            <person name="Hibbett D."/>
            <person name="Martinez A.T."/>
            <person name="Grigoriev I.V."/>
        </authorList>
    </citation>
    <scope>NUCLEOTIDE SEQUENCE</scope>
    <source>
        <strain evidence="3">AH 40177</strain>
    </source>
</reference>
<accession>A0A9P5PKJ3</accession>
<dbReference type="EMBL" id="JADNRY010000127">
    <property type="protein sequence ID" value="KAF9064272.1"/>
    <property type="molecule type" value="Genomic_DNA"/>
</dbReference>
<keyword evidence="2" id="KW-1133">Transmembrane helix</keyword>
<evidence type="ECO:0000256" key="2">
    <source>
        <dbReference type="SAM" id="Phobius"/>
    </source>
</evidence>
<name>A0A9P5PKJ3_9AGAR</name>
<feature type="transmembrane region" description="Helical" evidence="2">
    <location>
        <begin position="88"/>
        <end position="111"/>
    </location>
</feature>
<dbReference type="AlphaFoldDB" id="A0A9P5PKJ3"/>
<evidence type="ECO:0000313" key="4">
    <source>
        <dbReference type="Proteomes" id="UP000772434"/>
    </source>
</evidence>
<comment type="caution">
    <text evidence="3">The sequence shown here is derived from an EMBL/GenBank/DDBJ whole genome shotgun (WGS) entry which is preliminary data.</text>
</comment>
<feature type="region of interest" description="Disordered" evidence="1">
    <location>
        <begin position="36"/>
        <end position="77"/>
    </location>
</feature>
<evidence type="ECO:0000256" key="1">
    <source>
        <dbReference type="SAM" id="MobiDB-lite"/>
    </source>
</evidence>
<feature type="compositionally biased region" description="Low complexity" evidence="1">
    <location>
        <begin position="52"/>
        <end position="74"/>
    </location>
</feature>